<sequence length="253" mass="29363">MKKLEDLKRGLNENNSLNDFVLSSLNGHIKETSPNPRGPQSTIDNAISDLLDVLDARSRASSMIRQQLTDENSVLRDKISKAEAVANEEIKQSRQRRLDTDHKYRQKQKQISQQISQIRTKIEQQSNKFDDVIEENQEIENSMKEKKDIAESLMEKLQDAEQKKEIDQKRLDDLRYQLNRAETSVKAKEREIEAKRASQRFGIGDADESELEIIRQLENEISLLFQENQAMSLELKKRKLMNGAFDFSEISKL</sequence>
<dbReference type="EMBL" id="MLAK01000217">
    <property type="protein sequence ID" value="OHT15515.1"/>
    <property type="molecule type" value="Genomic_DNA"/>
</dbReference>
<protein>
    <submittedName>
        <fullName evidence="2">Uncharacterized protein</fullName>
    </submittedName>
</protein>
<dbReference type="GeneID" id="94825640"/>
<organism evidence="2 3">
    <name type="scientific">Tritrichomonas foetus</name>
    <dbReference type="NCBI Taxonomy" id="1144522"/>
    <lineage>
        <taxon>Eukaryota</taxon>
        <taxon>Metamonada</taxon>
        <taxon>Parabasalia</taxon>
        <taxon>Tritrichomonadida</taxon>
        <taxon>Tritrichomonadidae</taxon>
        <taxon>Tritrichomonas</taxon>
    </lineage>
</organism>
<dbReference type="VEuPathDB" id="TrichDB:TRFO_02836"/>
<keyword evidence="3" id="KW-1185">Reference proteome</keyword>
<reference evidence="2" key="1">
    <citation type="submission" date="2016-10" db="EMBL/GenBank/DDBJ databases">
        <authorList>
            <person name="Benchimol M."/>
            <person name="Almeida L.G."/>
            <person name="Vasconcelos A.T."/>
            <person name="Perreira-Neves A."/>
            <person name="Rosa I.A."/>
            <person name="Tasca T."/>
            <person name="Bogo M.R."/>
            <person name="de Souza W."/>
        </authorList>
    </citation>
    <scope>NUCLEOTIDE SEQUENCE [LARGE SCALE GENOMIC DNA]</scope>
    <source>
        <strain evidence="2">K</strain>
    </source>
</reference>
<dbReference type="RefSeq" id="XP_068368651.1">
    <property type="nucleotide sequence ID" value="XM_068490936.1"/>
</dbReference>
<proteinExistence type="predicted"/>
<accession>A0A1J4KWA1</accession>
<feature type="coiled-coil region" evidence="1">
    <location>
        <begin position="65"/>
        <end position="234"/>
    </location>
</feature>
<evidence type="ECO:0000313" key="3">
    <source>
        <dbReference type="Proteomes" id="UP000179807"/>
    </source>
</evidence>
<comment type="caution">
    <text evidence="2">The sequence shown here is derived from an EMBL/GenBank/DDBJ whole genome shotgun (WGS) entry which is preliminary data.</text>
</comment>
<gene>
    <name evidence="2" type="ORF">TRFO_02836</name>
</gene>
<name>A0A1J4KWA1_9EUKA</name>
<evidence type="ECO:0000256" key="1">
    <source>
        <dbReference type="SAM" id="Coils"/>
    </source>
</evidence>
<keyword evidence="1" id="KW-0175">Coiled coil</keyword>
<evidence type="ECO:0000313" key="2">
    <source>
        <dbReference type="EMBL" id="OHT15515.1"/>
    </source>
</evidence>
<dbReference type="Proteomes" id="UP000179807">
    <property type="component" value="Unassembled WGS sequence"/>
</dbReference>
<dbReference type="AlphaFoldDB" id="A0A1J4KWA1"/>